<dbReference type="Proteomes" id="UP000821845">
    <property type="component" value="Chromosome 1"/>
</dbReference>
<protein>
    <submittedName>
        <fullName evidence="1">Uncharacterized protein</fullName>
    </submittedName>
</protein>
<sequence>MTWPLLKHRCIVSRVGLSGTGCETATQPHIPPLKRLFSSRGLLHEVASSTMRRLMKELGVSAECKHQFVKLSRKVAASPWKVQHSIGPCGNWHANPKGMRQSQVCTTDNFVFPLLVLLLLKPVRSVCLSPQAAAEKTPQNTQDNTALFGVLPIKVDKPHARPLSATYIMRPSPSPLPLELLLLLLQSMRDGRLNGNRSVAVEKVVGERAASIEVFKTIDIGP</sequence>
<evidence type="ECO:0000313" key="1">
    <source>
        <dbReference type="EMBL" id="KAH6944347.1"/>
    </source>
</evidence>
<gene>
    <name evidence="1" type="ORF">HPB50_002720</name>
</gene>
<dbReference type="EMBL" id="CM023481">
    <property type="protein sequence ID" value="KAH6944347.1"/>
    <property type="molecule type" value="Genomic_DNA"/>
</dbReference>
<keyword evidence="2" id="KW-1185">Reference proteome</keyword>
<proteinExistence type="predicted"/>
<name>A0ACB7TG47_HYAAI</name>
<reference evidence="1" key="1">
    <citation type="submission" date="2020-05" db="EMBL/GenBank/DDBJ databases">
        <title>Large-scale comparative analyses of tick genomes elucidate their genetic diversity and vector capacities.</title>
        <authorList>
            <person name="Jia N."/>
            <person name="Wang J."/>
            <person name="Shi W."/>
            <person name="Du L."/>
            <person name="Sun Y."/>
            <person name="Zhan W."/>
            <person name="Jiang J."/>
            <person name="Wang Q."/>
            <person name="Zhang B."/>
            <person name="Ji P."/>
            <person name="Sakyi L.B."/>
            <person name="Cui X."/>
            <person name="Yuan T."/>
            <person name="Jiang B."/>
            <person name="Yang W."/>
            <person name="Lam T.T.-Y."/>
            <person name="Chang Q."/>
            <person name="Ding S."/>
            <person name="Wang X."/>
            <person name="Zhu J."/>
            <person name="Ruan X."/>
            <person name="Zhao L."/>
            <person name="Wei J."/>
            <person name="Que T."/>
            <person name="Du C."/>
            <person name="Cheng J."/>
            <person name="Dai P."/>
            <person name="Han X."/>
            <person name="Huang E."/>
            <person name="Gao Y."/>
            <person name="Liu J."/>
            <person name="Shao H."/>
            <person name="Ye R."/>
            <person name="Li L."/>
            <person name="Wei W."/>
            <person name="Wang X."/>
            <person name="Wang C."/>
            <person name="Yang T."/>
            <person name="Huo Q."/>
            <person name="Li W."/>
            <person name="Guo W."/>
            <person name="Chen H."/>
            <person name="Zhou L."/>
            <person name="Ni X."/>
            <person name="Tian J."/>
            <person name="Zhou Y."/>
            <person name="Sheng Y."/>
            <person name="Liu T."/>
            <person name="Pan Y."/>
            <person name="Xia L."/>
            <person name="Li J."/>
            <person name="Zhao F."/>
            <person name="Cao W."/>
        </authorList>
    </citation>
    <scope>NUCLEOTIDE SEQUENCE</scope>
    <source>
        <strain evidence="1">Hyas-2018</strain>
    </source>
</reference>
<evidence type="ECO:0000313" key="2">
    <source>
        <dbReference type="Proteomes" id="UP000821845"/>
    </source>
</evidence>
<organism evidence="1 2">
    <name type="scientific">Hyalomma asiaticum</name>
    <name type="common">Tick</name>
    <dbReference type="NCBI Taxonomy" id="266040"/>
    <lineage>
        <taxon>Eukaryota</taxon>
        <taxon>Metazoa</taxon>
        <taxon>Ecdysozoa</taxon>
        <taxon>Arthropoda</taxon>
        <taxon>Chelicerata</taxon>
        <taxon>Arachnida</taxon>
        <taxon>Acari</taxon>
        <taxon>Parasitiformes</taxon>
        <taxon>Ixodida</taxon>
        <taxon>Ixodoidea</taxon>
        <taxon>Ixodidae</taxon>
        <taxon>Hyalomminae</taxon>
        <taxon>Hyalomma</taxon>
    </lineage>
</organism>
<comment type="caution">
    <text evidence="1">The sequence shown here is derived from an EMBL/GenBank/DDBJ whole genome shotgun (WGS) entry which is preliminary data.</text>
</comment>
<accession>A0ACB7TG47</accession>